<gene>
    <name evidence="1" type="ORF">DMENIID0002_15320</name>
</gene>
<organism evidence="1">
    <name type="scientific">Candidatus Tisiphia endosymbiont of Sergentomyia squamirostris</name>
    <dbReference type="NCBI Taxonomy" id="3113639"/>
    <lineage>
        <taxon>Bacteria</taxon>
        <taxon>Pseudomonadati</taxon>
        <taxon>Pseudomonadota</taxon>
        <taxon>Alphaproteobacteria</taxon>
        <taxon>Rickettsiales</taxon>
        <taxon>Rickettsiaceae</taxon>
        <taxon>Rickettsieae</taxon>
        <taxon>Candidatus Tisiphia</taxon>
    </lineage>
</organism>
<sequence>MINWSKIVGPKFSSKTSPLKISSPKEKGQRINILHVQVENSSIALEISFHQQIIIERISVYLGFKAIHSLRTTIYATRNN</sequence>
<reference evidence="1" key="1">
    <citation type="submission" date="2024-01" db="EMBL/GenBank/DDBJ databases">
        <title>Sequencing the genomes of a sandfly, Sergentomyia squamirostris, and its two endosymbionts.</title>
        <authorList>
            <person name="Itokawa K."/>
            <person name="Sanjoba C."/>
        </authorList>
    </citation>
    <scope>NUCLEOTIDE SEQUENCE</scope>
    <source>
        <strain evidence="1">RiSSQ</strain>
    </source>
</reference>
<protein>
    <submittedName>
        <fullName evidence="1">Uncharacterized protein</fullName>
    </submittedName>
</protein>
<dbReference type="AlphaFoldDB" id="A0AAT9GAR6"/>
<dbReference type="InterPro" id="IPR016507">
    <property type="entry name" value="UCP007061"/>
</dbReference>
<proteinExistence type="predicted"/>
<accession>A0AAT9GAR6</accession>
<dbReference type="Pfam" id="PF05258">
    <property type="entry name" value="DciA"/>
    <property type="match status" value="1"/>
</dbReference>
<dbReference type="InterPro" id="IPR007922">
    <property type="entry name" value="DciA-like"/>
</dbReference>
<dbReference type="PIRSF" id="PIRSF007061">
    <property type="entry name" value="UCP007061"/>
    <property type="match status" value="1"/>
</dbReference>
<name>A0AAT9GAR6_9RICK</name>
<dbReference type="EMBL" id="AP029170">
    <property type="protein sequence ID" value="BFD46886.1"/>
    <property type="molecule type" value="Genomic_DNA"/>
</dbReference>
<evidence type="ECO:0000313" key="1">
    <source>
        <dbReference type="EMBL" id="BFD46886.1"/>
    </source>
</evidence>